<dbReference type="EMBL" id="CP019384">
    <property type="protein sequence ID" value="QAT17194.1"/>
    <property type="molecule type" value="Genomic_DNA"/>
</dbReference>
<protein>
    <recommendedName>
        <fullName evidence="9">Acetylglutamate kinase</fullName>
        <ecNumber evidence="9">2.7.2.8</ecNumber>
    </recommendedName>
    <alternativeName>
        <fullName evidence="9">N-acetyl-L-glutamate 5-phosphotransferase</fullName>
    </alternativeName>
    <alternativeName>
        <fullName evidence="9">NAG kinase</fullName>
        <shortName evidence="9">NAGK</shortName>
    </alternativeName>
</protein>
<dbReference type="GO" id="GO:0005524">
    <property type="term" value="F:ATP binding"/>
    <property type="evidence" value="ECO:0007669"/>
    <property type="project" value="UniProtKB-UniRule"/>
</dbReference>
<keyword evidence="2 9" id="KW-0055">Arginine biosynthesis</keyword>
<evidence type="ECO:0000313" key="12">
    <source>
        <dbReference type="Proteomes" id="UP000287243"/>
    </source>
</evidence>
<sequence length="284" mass="30947">MDEAIKKADVLIEALPYIKKFRKKTFVIKYGGSILGEETIRRGVLEDIVFLSFMGIKTVLVHGGGPSISEKMRKLGKKSEFVDGMRVTDKETLRVVEEELMELNKLIVDEIHQIGGTAVGLSGKHHGLFHAEKIKARVDLGFVGIVTGVKTDLIEKDLKTSAVIVIAPMGVDGHGVVYNINADEAASKTASALTAEKFVLLTNVRGVMRNPEDPESLITSLDLTDIKSLIEQNVIQSGMIPKVNACIDALEGNVNKTHIIDARIPHALLLEIFTDKGVGTEIVK</sequence>
<evidence type="ECO:0000256" key="3">
    <source>
        <dbReference type="ARBA" id="ARBA00022605"/>
    </source>
</evidence>
<feature type="binding site" evidence="9">
    <location>
        <position position="179"/>
    </location>
    <ligand>
        <name>substrate</name>
    </ligand>
</feature>
<evidence type="ECO:0000256" key="5">
    <source>
        <dbReference type="ARBA" id="ARBA00022741"/>
    </source>
</evidence>
<dbReference type="InterPro" id="IPR041727">
    <property type="entry name" value="NAGK-C"/>
</dbReference>
<accession>A0A410P5E1</accession>
<dbReference type="InterPro" id="IPR004662">
    <property type="entry name" value="AcgluKinase_fam"/>
</dbReference>
<name>A0A410P5E1_VELA1</name>
<keyword evidence="4 9" id="KW-0808">Transferase</keyword>
<keyword evidence="9" id="KW-0963">Cytoplasm</keyword>
<dbReference type="NCBIfam" id="TIGR00761">
    <property type="entry name" value="argB"/>
    <property type="match status" value="1"/>
</dbReference>
<dbReference type="KEGG" id="vai:BU251_05335"/>
<dbReference type="EC" id="2.7.2.8" evidence="9"/>
<evidence type="ECO:0000259" key="10">
    <source>
        <dbReference type="Pfam" id="PF00696"/>
    </source>
</evidence>
<feature type="site" description="Transition state stabilizer" evidence="9">
    <location>
        <position position="242"/>
    </location>
</feature>
<evidence type="ECO:0000256" key="6">
    <source>
        <dbReference type="ARBA" id="ARBA00022777"/>
    </source>
</evidence>
<dbReference type="AlphaFoldDB" id="A0A410P5E1"/>
<dbReference type="PIRSF" id="PIRSF000728">
    <property type="entry name" value="NAGK"/>
    <property type="match status" value="1"/>
</dbReference>
<dbReference type="InterPro" id="IPR001048">
    <property type="entry name" value="Asp/Glu/Uridylate_kinase"/>
</dbReference>
<feature type="domain" description="Aspartate/glutamate/uridylate kinase" evidence="10">
    <location>
        <begin position="24"/>
        <end position="261"/>
    </location>
</feature>
<evidence type="ECO:0000256" key="2">
    <source>
        <dbReference type="ARBA" id="ARBA00022571"/>
    </source>
</evidence>
<comment type="pathway">
    <text evidence="1 9">Amino-acid biosynthesis; L-arginine biosynthesis; N(2)-acetyl-L-ornithine from L-glutamate: step 2/4.</text>
</comment>
<reference evidence="11 12" key="1">
    <citation type="submission" date="2017-01" db="EMBL/GenBank/DDBJ databases">
        <title>First insights into the biology of 'candidatus Vampirococcus archaeovorus'.</title>
        <authorList>
            <person name="Kizina J."/>
            <person name="Jordan S."/>
            <person name="Stueber K."/>
            <person name="Reinhardt R."/>
            <person name="Harder J."/>
        </authorList>
    </citation>
    <scope>NUCLEOTIDE SEQUENCE [LARGE SCALE GENOMIC DNA]</scope>
    <source>
        <strain evidence="11 12">LiM</strain>
    </source>
</reference>
<comment type="similarity">
    <text evidence="9">Belongs to the acetylglutamate kinase family. ArgB subfamily.</text>
</comment>
<dbReference type="InterPro" id="IPR037528">
    <property type="entry name" value="ArgB"/>
</dbReference>
<dbReference type="HAMAP" id="MF_00082">
    <property type="entry name" value="ArgB"/>
    <property type="match status" value="1"/>
</dbReference>
<keyword evidence="5 9" id="KW-0547">Nucleotide-binding</keyword>
<feature type="binding site" evidence="9">
    <location>
        <begin position="64"/>
        <end position="65"/>
    </location>
    <ligand>
        <name>substrate</name>
    </ligand>
</feature>
<dbReference type="PANTHER" id="PTHR23342:SF0">
    <property type="entry name" value="N-ACETYLGLUTAMATE SYNTHASE, MITOCHONDRIAL"/>
    <property type="match status" value="1"/>
</dbReference>
<dbReference type="CDD" id="cd04250">
    <property type="entry name" value="AAK_NAGK-C"/>
    <property type="match status" value="1"/>
</dbReference>
<keyword evidence="6 9" id="KW-0418">Kinase</keyword>
<comment type="subcellular location">
    <subcellularLocation>
        <location evidence="9">Cytoplasm</location>
    </subcellularLocation>
</comment>
<dbReference type="FunFam" id="3.40.1160.10:FF:000004">
    <property type="entry name" value="Acetylglutamate kinase"/>
    <property type="match status" value="1"/>
</dbReference>
<feature type="binding site" evidence="9">
    <location>
        <position position="86"/>
    </location>
    <ligand>
        <name>substrate</name>
    </ligand>
</feature>
<proteinExistence type="inferred from homology"/>
<comment type="catalytic activity">
    <reaction evidence="8 9">
        <text>N-acetyl-L-glutamate + ATP = N-acetyl-L-glutamyl 5-phosphate + ADP</text>
        <dbReference type="Rhea" id="RHEA:14629"/>
        <dbReference type="ChEBI" id="CHEBI:30616"/>
        <dbReference type="ChEBI" id="CHEBI:44337"/>
        <dbReference type="ChEBI" id="CHEBI:57936"/>
        <dbReference type="ChEBI" id="CHEBI:456216"/>
        <dbReference type="EC" id="2.7.2.8"/>
    </reaction>
</comment>
<dbReference type="InterPro" id="IPR001057">
    <property type="entry name" value="Glu/AcGlu_kinase"/>
</dbReference>
<dbReference type="PRINTS" id="PR00474">
    <property type="entry name" value="GLU5KINASE"/>
</dbReference>
<dbReference type="Gene3D" id="3.40.1160.10">
    <property type="entry name" value="Acetylglutamate kinase-like"/>
    <property type="match status" value="1"/>
</dbReference>
<evidence type="ECO:0000256" key="8">
    <source>
        <dbReference type="ARBA" id="ARBA00048141"/>
    </source>
</evidence>
<gene>
    <name evidence="9" type="primary">argB</name>
    <name evidence="11" type="ORF">BU251_05335</name>
</gene>
<dbReference type="UniPathway" id="UPA00068">
    <property type="reaction ID" value="UER00107"/>
</dbReference>
<dbReference type="OrthoDB" id="9803155at2"/>
<feature type="site" description="Transition state stabilizer" evidence="9">
    <location>
        <position position="29"/>
    </location>
</feature>
<dbReference type="RefSeq" id="WP_128699911.1">
    <property type="nucleotide sequence ID" value="NZ_CP019384.1"/>
</dbReference>
<keyword evidence="3 9" id="KW-0028">Amino-acid biosynthesis</keyword>
<dbReference type="GO" id="GO:0003991">
    <property type="term" value="F:acetylglutamate kinase activity"/>
    <property type="evidence" value="ECO:0007669"/>
    <property type="project" value="UniProtKB-UniRule"/>
</dbReference>
<keyword evidence="12" id="KW-1185">Reference proteome</keyword>
<dbReference type="InterPro" id="IPR036393">
    <property type="entry name" value="AceGlu_kinase-like_sf"/>
</dbReference>
<evidence type="ECO:0000256" key="9">
    <source>
        <dbReference type="HAMAP-Rule" id="MF_00082"/>
    </source>
</evidence>
<evidence type="ECO:0000313" key="11">
    <source>
        <dbReference type="EMBL" id="QAT17194.1"/>
    </source>
</evidence>
<dbReference type="Proteomes" id="UP000287243">
    <property type="component" value="Chromosome"/>
</dbReference>
<organism evidence="11 12">
    <name type="scientific">Velamenicoccus archaeovorus</name>
    <dbReference type="NCBI Taxonomy" id="1930593"/>
    <lineage>
        <taxon>Bacteria</taxon>
        <taxon>Pseudomonadati</taxon>
        <taxon>Candidatus Omnitrophota</taxon>
        <taxon>Candidatus Velamenicoccus</taxon>
    </lineage>
</organism>
<dbReference type="PANTHER" id="PTHR23342">
    <property type="entry name" value="N-ACETYLGLUTAMATE SYNTHASE"/>
    <property type="match status" value="1"/>
</dbReference>
<keyword evidence="7 9" id="KW-0067">ATP-binding</keyword>
<dbReference type="GO" id="GO:0042450">
    <property type="term" value="P:L-arginine biosynthetic process via ornithine"/>
    <property type="evidence" value="ECO:0007669"/>
    <property type="project" value="UniProtKB-UniRule"/>
</dbReference>
<evidence type="ECO:0000256" key="4">
    <source>
        <dbReference type="ARBA" id="ARBA00022679"/>
    </source>
</evidence>
<comment type="function">
    <text evidence="9">Catalyzes the ATP-dependent phosphorylation of N-acetyl-L-glutamate.</text>
</comment>
<evidence type="ECO:0000256" key="1">
    <source>
        <dbReference type="ARBA" id="ARBA00004828"/>
    </source>
</evidence>
<dbReference type="Pfam" id="PF00696">
    <property type="entry name" value="AA_kinase"/>
    <property type="match status" value="1"/>
</dbReference>
<dbReference type="SUPFAM" id="SSF53633">
    <property type="entry name" value="Carbamate kinase-like"/>
    <property type="match status" value="1"/>
</dbReference>
<evidence type="ECO:0000256" key="7">
    <source>
        <dbReference type="ARBA" id="ARBA00022840"/>
    </source>
</evidence>
<dbReference type="GO" id="GO:0005737">
    <property type="term" value="C:cytoplasm"/>
    <property type="evidence" value="ECO:0007669"/>
    <property type="project" value="UniProtKB-SubCell"/>
</dbReference>